<dbReference type="Proteomes" id="UP001501237">
    <property type="component" value="Unassembled WGS sequence"/>
</dbReference>
<organism evidence="2 3">
    <name type="scientific">Actinocorallia longicatena</name>
    <dbReference type="NCBI Taxonomy" id="111803"/>
    <lineage>
        <taxon>Bacteria</taxon>
        <taxon>Bacillati</taxon>
        <taxon>Actinomycetota</taxon>
        <taxon>Actinomycetes</taxon>
        <taxon>Streptosporangiales</taxon>
        <taxon>Thermomonosporaceae</taxon>
        <taxon>Actinocorallia</taxon>
    </lineage>
</organism>
<name>A0ABP6Q8Q4_9ACTN</name>
<gene>
    <name evidence="2" type="ORF">GCM10010468_29970</name>
</gene>
<evidence type="ECO:0000256" key="1">
    <source>
        <dbReference type="SAM" id="MobiDB-lite"/>
    </source>
</evidence>
<sequence length="147" mass="15094">MELLGLAIPPPVQLMPVPAAPPLPEASPETSPDTGTGSGTGSGHRPLRRGRRALLAVVTAGVLGTGLLLGLNAGPGESKAMVPSLDKARIPSVTPSATVQSLAGHGWDYRHRVLGGDDAQARGVSRYMARELKIKSALVPVQAERAA</sequence>
<protein>
    <recommendedName>
        <fullName evidence="4">LytR cell envelope-related transcriptional attenuator</fullName>
    </recommendedName>
</protein>
<accession>A0ABP6Q8Q4</accession>
<evidence type="ECO:0000313" key="3">
    <source>
        <dbReference type="Proteomes" id="UP001501237"/>
    </source>
</evidence>
<dbReference type="SUPFAM" id="SSF53822">
    <property type="entry name" value="Periplasmic binding protein-like I"/>
    <property type="match status" value="1"/>
</dbReference>
<dbReference type="EMBL" id="BAAAUV010000006">
    <property type="protein sequence ID" value="GAA3211332.1"/>
    <property type="molecule type" value="Genomic_DNA"/>
</dbReference>
<keyword evidence="3" id="KW-1185">Reference proteome</keyword>
<proteinExistence type="predicted"/>
<dbReference type="Gene3D" id="3.40.50.2300">
    <property type="match status" value="1"/>
</dbReference>
<feature type="region of interest" description="Disordered" evidence="1">
    <location>
        <begin position="14"/>
        <end position="48"/>
    </location>
</feature>
<feature type="compositionally biased region" description="Low complexity" evidence="1">
    <location>
        <begin position="26"/>
        <end position="35"/>
    </location>
</feature>
<feature type="compositionally biased region" description="Pro residues" evidence="1">
    <location>
        <begin position="14"/>
        <end position="25"/>
    </location>
</feature>
<evidence type="ECO:0008006" key="4">
    <source>
        <dbReference type="Google" id="ProtNLM"/>
    </source>
</evidence>
<evidence type="ECO:0000313" key="2">
    <source>
        <dbReference type="EMBL" id="GAA3211332.1"/>
    </source>
</evidence>
<comment type="caution">
    <text evidence="2">The sequence shown here is derived from an EMBL/GenBank/DDBJ whole genome shotgun (WGS) entry which is preliminary data.</text>
</comment>
<reference evidence="3" key="1">
    <citation type="journal article" date="2019" name="Int. J. Syst. Evol. Microbiol.">
        <title>The Global Catalogue of Microorganisms (GCM) 10K type strain sequencing project: providing services to taxonomists for standard genome sequencing and annotation.</title>
        <authorList>
            <consortium name="The Broad Institute Genomics Platform"/>
            <consortium name="The Broad Institute Genome Sequencing Center for Infectious Disease"/>
            <person name="Wu L."/>
            <person name="Ma J."/>
        </authorList>
    </citation>
    <scope>NUCLEOTIDE SEQUENCE [LARGE SCALE GENOMIC DNA]</scope>
    <source>
        <strain evidence="3">JCM 9377</strain>
    </source>
</reference>
<dbReference type="InterPro" id="IPR028082">
    <property type="entry name" value="Peripla_BP_I"/>
</dbReference>